<evidence type="ECO:0000256" key="4">
    <source>
        <dbReference type="ARBA" id="ARBA00022989"/>
    </source>
</evidence>
<organism evidence="7 8">
    <name type="scientific">Candidatus Adlerbacteria bacterium RIFCSPHIGHO2_02_FULL_52_17</name>
    <dbReference type="NCBI Taxonomy" id="1797240"/>
    <lineage>
        <taxon>Bacteria</taxon>
        <taxon>Candidatus Adleribacteriota</taxon>
    </lineage>
</organism>
<dbReference type="STRING" id="1797240.A3D68_02290"/>
<evidence type="ECO:0000256" key="5">
    <source>
        <dbReference type="ARBA" id="ARBA00023136"/>
    </source>
</evidence>
<dbReference type="GO" id="GO:0015627">
    <property type="term" value="C:type II protein secretion system complex"/>
    <property type="evidence" value="ECO:0007669"/>
    <property type="project" value="InterPro"/>
</dbReference>
<dbReference type="PRINTS" id="PR00813">
    <property type="entry name" value="BCTERIALGSPG"/>
</dbReference>
<dbReference type="GO" id="GO:0015628">
    <property type="term" value="P:protein secretion by the type II secretion system"/>
    <property type="evidence" value="ECO:0007669"/>
    <property type="project" value="InterPro"/>
</dbReference>
<gene>
    <name evidence="7" type="ORF">A3D68_02290</name>
</gene>
<keyword evidence="4 6" id="KW-1133">Transmembrane helix</keyword>
<keyword evidence="5 6" id="KW-0472">Membrane</keyword>
<dbReference type="NCBIfam" id="TIGR02532">
    <property type="entry name" value="IV_pilin_GFxxxE"/>
    <property type="match status" value="1"/>
</dbReference>
<dbReference type="AlphaFoldDB" id="A0A1F4XQX4"/>
<reference evidence="7 8" key="1">
    <citation type="journal article" date="2016" name="Nat. Commun.">
        <title>Thousands of microbial genomes shed light on interconnected biogeochemical processes in an aquifer system.</title>
        <authorList>
            <person name="Anantharaman K."/>
            <person name="Brown C.T."/>
            <person name="Hug L.A."/>
            <person name="Sharon I."/>
            <person name="Castelle C.J."/>
            <person name="Probst A.J."/>
            <person name="Thomas B.C."/>
            <person name="Singh A."/>
            <person name="Wilkins M.J."/>
            <person name="Karaoz U."/>
            <person name="Brodie E.L."/>
            <person name="Williams K.H."/>
            <person name="Hubbard S.S."/>
            <person name="Banfield J.F."/>
        </authorList>
    </citation>
    <scope>NUCLEOTIDE SEQUENCE [LARGE SCALE GENOMIC DNA]</scope>
</reference>
<evidence type="ECO:0000313" key="8">
    <source>
        <dbReference type="Proteomes" id="UP000177564"/>
    </source>
</evidence>
<comment type="caution">
    <text evidence="7">The sequence shown here is derived from an EMBL/GenBank/DDBJ whole genome shotgun (WGS) entry which is preliminary data.</text>
</comment>
<dbReference type="InterPro" id="IPR012902">
    <property type="entry name" value="N_methyl_site"/>
</dbReference>
<evidence type="ECO:0008006" key="9">
    <source>
        <dbReference type="Google" id="ProtNLM"/>
    </source>
</evidence>
<proteinExistence type="predicted"/>
<dbReference type="InterPro" id="IPR000983">
    <property type="entry name" value="Bac_GSPG_pilin"/>
</dbReference>
<dbReference type="PROSITE" id="PS00409">
    <property type="entry name" value="PROKAR_NTER_METHYL"/>
    <property type="match status" value="1"/>
</dbReference>
<dbReference type="GO" id="GO:0016020">
    <property type="term" value="C:membrane"/>
    <property type="evidence" value="ECO:0007669"/>
    <property type="project" value="UniProtKB-SubCell"/>
</dbReference>
<feature type="transmembrane region" description="Helical" evidence="6">
    <location>
        <begin position="12"/>
        <end position="33"/>
    </location>
</feature>
<evidence type="ECO:0000256" key="3">
    <source>
        <dbReference type="ARBA" id="ARBA00022692"/>
    </source>
</evidence>
<dbReference type="PANTHER" id="PTHR30093">
    <property type="entry name" value="GENERAL SECRETION PATHWAY PROTEIN G"/>
    <property type="match status" value="1"/>
</dbReference>
<dbReference type="EMBL" id="MEWU01000001">
    <property type="protein sequence ID" value="OGC84131.1"/>
    <property type="molecule type" value="Genomic_DNA"/>
</dbReference>
<keyword evidence="2" id="KW-0488">Methylation</keyword>
<sequence>MYKKFTKGFTLIELLVVIAIIGILAGIVLASLGTAREGATDASAKETLSSLRSAAELYFGSTGASTYGAAGANTTTSGGVVTGTTPLCISATIAPLVTAVAKSAGGTAYCTVGVSGASYEVDVTLADGNIFCVDSNGFAGKPSGTPSRTITAAVKCQ</sequence>
<comment type="subcellular location">
    <subcellularLocation>
        <location evidence="1">Membrane</location>
        <topology evidence="1">Single-pass membrane protein</topology>
    </subcellularLocation>
</comment>
<keyword evidence="3 6" id="KW-0812">Transmembrane</keyword>
<dbReference type="SUPFAM" id="SSF54523">
    <property type="entry name" value="Pili subunits"/>
    <property type="match status" value="1"/>
</dbReference>
<evidence type="ECO:0000256" key="6">
    <source>
        <dbReference type="SAM" id="Phobius"/>
    </source>
</evidence>
<dbReference type="PANTHER" id="PTHR30093:SF44">
    <property type="entry name" value="TYPE II SECRETION SYSTEM CORE PROTEIN G"/>
    <property type="match status" value="1"/>
</dbReference>
<evidence type="ECO:0000256" key="2">
    <source>
        <dbReference type="ARBA" id="ARBA00022481"/>
    </source>
</evidence>
<name>A0A1F4XQX4_9BACT</name>
<dbReference type="Pfam" id="PF07963">
    <property type="entry name" value="N_methyl"/>
    <property type="match status" value="1"/>
</dbReference>
<dbReference type="Proteomes" id="UP000177564">
    <property type="component" value="Unassembled WGS sequence"/>
</dbReference>
<dbReference type="InterPro" id="IPR045584">
    <property type="entry name" value="Pilin-like"/>
</dbReference>
<dbReference type="Gene3D" id="3.30.700.10">
    <property type="entry name" value="Glycoprotein, Type 4 Pilin"/>
    <property type="match status" value="1"/>
</dbReference>
<evidence type="ECO:0000313" key="7">
    <source>
        <dbReference type="EMBL" id="OGC84131.1"/>
    </source>
</evidence>
<evidence type="ECO:0000256" key="1">
    <source>
        <dbReference type="ARBA" id="ARBA00004167"/>
    </source>
</evidence>
<accession>A0A1F4XQX4</accession>
<protein>
    <recommendedName>
        <fullName evidence="9">Type II secretion system protein GspG C-terminal domain-containing protein</fullName>
    </recommendedName>
</protein>